<dbReference type="RefSeq" id="WP_028857754.1">
    <property type="nucleotide sequence ID" value="NZ_CAJHAQ010000001.1"/>
</dbReference>
<gene>
    <name evidence="2" type="ORF">NCTC10526_02452</name>
</gene>
<dbReference type="STRING" id="1123034.GCA_000685805_00059"/>
<keyword evidence="3" id="KW-1185">Reference proteome</keyword>
<proteinExistence type="predicted"/>
<evidence type="ECO:0000313" key="2">
    <source>
        <dbReference type="EMBL" id="SUD92071.1"/>
    </source>
</evidence>
<dbReference type="AlphaFoldDB" id="A0A379LNN9"/>
<dbReference type="Proteomes" id="UP000254123">
    <property type="component" value="Unassembled WGS sequence"/>
</dbReference>
<organism evidence="2 3">
    <name type="scientific">Psychrobacter phenylpyruvicus</name>
    <dbReference type="NCBI Taxonomy" id="29432"/>
    <lineage>
        <taxon>Bacteria</taxon>
        <taxon>Pseudomonadati</taxon>
        <taxon>Pseudomonadota</taxon>
        <taxon>Gammaproteobacteria</taxon>
        <taxon>Moraxellales</taxon>
        <taxon>Moraxellaceae</taxon>
        <taxon>Psychrobacter</taxon>
    </lineage>
</organism>
<dbReference type="EMBL" id="UGVC01000001">
    <property type="protein sequence ID" value="SUD92071.1"/>
    <property type="molecule type" value="Genomic_DNA"/>
</dbReference>
<keyword evidence="1" id="KW-0175">Coiled coil</keyword>
<reference evidence="2 3" key="1">
    <citation type="submission" date="2018-06" db="EMBL/GenBank/DDBJ databases">
        <authorList>
            <consortium name="Pathogen Informatics"/>
            <person name="Doyle S."/>
        </authorList>
    </citation>
    <scope>NUCLEOTIDE SEQUENCE [LARGE SCALE GENOMIC DNA]</scope>
    <source>
        <strain evidence="2 3">NCTC10526</strain>
    </source>
</reference>
<evidence type="ECO:0000313" key="3">
    <source>
        <dbReference type="Proteomes" id="UP000254123"/>
    </source>
</evidence>
<protein>
    <submittedName>
        <fullName evidence="2">Uncharacterized protein</fullName>
    </submittedName>
</protein>
<accession>A0A379LNN9</accession>
<name>A0A379LNN9_9GAMM</name>
<feature type="coiled-coil region" evidence="1">
    <location>
        <begin position="171"/>
        <end position="198"/>
    </location>
</feature>
<sequence>MFNYFTIEQAIKYVNNKVDYDFSFENLKDLETFQVIQPVFLFQGYAKFHYDETEAVTEIGGYFTLTETESLISKEDVRFEKCFLDQPALDNYDGYDGELDVCLNLEEKGEDNSDVISLYRWIRDSHVEINPYHYSFYLFHLDDDKSEVIKHKIKPHEVRIKKDELDDWLSSSSTDDNVQKLQARILELEQQLSQSSQQSDISTTEYTTPAIDALNAVVKKFWLDYDPKQKNATKQHTIKEWVKENYPIITDSMALWIDRIARHPSAK</sequence>
<evidence type="ECO:0000256" key="1">
    <source>
        <dbReference type="SAM" id="Coils"/>
    </source>
</evidence>